<evidence type="ECO:0000313" key="2">
    <source>
        <dbReference type="EMBL" id="CAI8012164.1"/>
    </source>
</evidence>
<evidence type="ECO:0000313" key="3">
    <source>
        <dbReference type="Proteomes" id="UP001174909"/>
    </source>
</evidence>
<name>A0AA35RIL5_GEOBA</name>
<gene>
    <name evidence="2" type="ORF">GBAR_LOCUS7804</name>
</gene>
<dbReference type="AlphaFoldDB" id="A0AA35RIL5"/>
<keyword evidence="3" id="KW-1185">Reference proteome</keyword>
<protein>
    <submittedName>
        <fullName evidence="2">Uncharacterized protein</fullName>
    </submittedName>
</protein>
<sequence length="70" mass="7862">MEAATAGQRTPEDASSAPITETYRYSVSSNPTLEDQLFELVRLSEVPMSKQLFDVVRQKQLKTLQTTKLS</sequence>
<reference evidence="2" key="1">
    <citation type="submission" date="2023-03" db="EMBL/GenBank/DDBJ databases">
        <authorList>
            <person name="Steffen K."/>
            <person name="Cardenas P."/>
        </authorList>
    </citation>
    <scope>NUCLEOTIDE SEQUENCE</scope>
</reference>
<proteinExistence type="predicted"/>
<dbReference type="Proteomes" id="UP001174909">
    <property type="component" value="Unassembled WGS sequence"/>
</dbReference>
<accession>A0AA35RIL5</accession>
<comment type="caution">
    <text evidence="2">The sequence shown here is derived from an EMBL/GenBank/DDBJ whole genome shotgun (WGS) entry which is preliminary data.</text>
</comment>
<organism evidence="2 3">
    <name type="scientific">Geodia barretti</name>
    <name type="common">Barrett's horny sponge</name>
    <dbReference type="NCBI Taxonomy" id="519541"/>
    <lineage>
        <taxon>Eukaryota</taxon>
        <taxon>Metazoa</taxon>
        <taxon>Porifera</taxon>
        <taxon>Demospongiae</taxon>
        <taxon>Heteroscleromorpha</taxon>
        <taxon>Tetractinellida</taxon>
        <taxon>Astrophorina</taxon>
        <taxon>Geodiidae</taxon>
        <taxon>Geodia</taxon>
    </lineage>
</organism>
<evidence type="ECO:0000256" key="1">
    <source>
        <dbReference type="SAM" id="MobiDB-lite"/>
    </source>
</evidence>
<feature type="region of interest" description="Disordered" evidence="1">
    <location>
        <begin position="1"/>
        <end position="22"/>
    </location>
</feature>
<dbReference type="EMBL" id="CASHTH010001164">
    <property type="protein sequence ID" value="CAI8012164.1"/>
    <property type="molecule type" value="Genomic_DNA"/>
</dbReference>